<reference evidence="1" key="1">
    <citation type="journal article" date="2014" name="Front. Microbiol.">
        <title>High frequency of phylogenetically diverse reductive dehalogenase-homologous genes in deep subseafloor sedimentary metagenomes.</title>
        <authorList>
            <person name="Kawai M."/>
            <person name="Futagami T."/>
            <person name="Toyoda A."/>
            <person name="Takaki Y."/>
            <person name="Nishi S."/>
            <person name="Hori S."/>
            <person name="Arai W."/>
            <person name="Tsubouchi T."/>
            <person name="Morono Y."/>
            <person name="Uchiyama I."/>
            <person name="Ito T."/>
            <person name="Fujiyama A."/>
            <person name="Inagaki F."/>
            <person name="Takami H."/>
        </authorList>
    </citation>
    <scope>NUCLEOTIDE SEQUENCE</scope>
    <source>
        <strain evidence="1">Expedition CK06-06</strain>
    </source>
</reference>
<protein>
    <submittedName>
        <fullName evidence="1">Uncharacterized protein</fullName>
    </submittedName>
</protein>
<evidence type="ECO:0000313" key="1">
    <source>
        <dbReference type="EMBL" id="GAI90782.1"/>
    </source>
</evidence>
<dbReference type="AlphaFoldDB" id="X1SCM6"/>
<name>X1SCM6_9ZZZZ</name>
<accession>X1SCM6</accession>
<feature type="non-terminal residue" evidence="1">
    <location>
        <position position="1"/>
    </location>
</feature>
<dbReference type="EMBL" id="BARW01024344">
    <property type="protein sequence ID" value="GAI90782.1"/>
    <property type="molecule type" value="Genomic_DNA"/>
</dbReference>
<comment type="caution">
    <text evidence="1">The sequence shown here is derived from an EMBL/GenBank/DDBJ whole genome shotgun (WGS) entry which is preliminary data.</text>
</comment>
<proteinExistence type="predicted"/>
<gene>
    <name evidence="1" type="ORF">S12H4_40153</name>
</gene>
<organism evidence="1">
    <name type="scientific">marine sediment metagenome</name>
    <dbReference type="NCBI Taxonomy" id="412755"/>
    <lineage>
        <taxon>unclassified sequences</taxon>
        <taxon>metagenomes</taxon>
        <taxon>ecological metagenomes</taxon>
    </lineage>
</organism>
<sequence length="39" mass="4579">EDNTILVSLGNLRFEKAKDDDIRINPYIIGENYWKVIGR</sequence>